<dbReference type="GO" id="GO:0006974">
    <property type="term" value="P:DNA damage response"/>
    <property type="evidence" value="ECO:0007669"/>
    <property type="project" value="InterPro"/>
</dbReference>
<dbReference type="AlphaFoldDB" id="A0A218V7L2"/>
<comment type="caution">
    <text evidence="3">The sequence shown here is derived from an EMBL/GenBank/DDBJ whole genome shotgun (WGS) entry which is preliminary data.</text>
</comment>
<evidence type="ECO:0000313" key="4">
    <source>
        <dbReference type="Proteomes" id="UP000197619"/>
    </source>
</evidence>
<protein>
    <submittedName>
        <fullName evidence="3">BRCA1-associated ATM activator 1</fullName>
    </submittedName>
</protein>
<dbReference type="InterPro" id="IPR038904">
    <property type="entry name" value="BRAT1"/>
</dbReference>
<keyword evidence="4" id="KW-1185">Reference proteome</keyword>
<comment type="subcellular location">
    <subcellularLocation>
        <location evidence="1">Cytoplasm</location>
    </subcellularLocation>
</comment>
<gene>
    <name evidence="3" type="primary">BRAT1_0</name>
    <name evidence="3" type="ORF">RLOC_00007155</name>
</gene>
<keyword evidence="2" id="KW-0963">Cytoplasm</keyword>
<dbReference type="GO" id="GO:0008283">
    <property type="term" value="P:cell population proliferation"/>
    <property type="evidence" value="ECO:0007669"/>
    <property type="project" value="InterPro"/>
</dbReference>
<sequence length="198" mass="21996">MCDPQSRFVARARRRFAMTRECAVLLPGVCAALADPRQPGLDDTCLEKLLDWFRSLTWFGECRGPVRGERRSVTESQNSAGWKGPPEIIQRNSLPRLGHLERVTREQVPRQDSPGSDMLFSGLSWADPTVELVRDNPCVTELISSVLALPDPSPSILAFTLQLAGILASSESRFQHLQVSQAPRYLLLSVCSFSMDSP</sequence>
<proteinExistence type="predicted"/>
<name>A0A218V7L2_9PASE</name>
<evidence type="ECO:0000313" key="3">
    <source>
        <dbReference type="EMBL" id="OWK61919.1"/>
    </source>
</evidence>
<reference evidence="3 4" key="1">
    <citation type="submission" date="2017-05" db="EMBL/GenBank/DDBJ databases">
        <title>Genome of assembly of the Bengalese finch, Lonchura striata domestica.</title>
        <authorList>
            <person name="Colquitt B.M."/>
            <person name="Brainard M.S."/>
        </authorList>
    </citation>
    <scope>NUCLEOTIDE SEQUENCE [LARGE SCALE GENOMIC DNA]</scope>
    <source>
        <strain evidence="3">White83orange57</strain>
    </source>
</reference>
<evidence type="ECO:0000256" key="1">
    <source>
        <dbReference type="ARBA" id="ARBA00004496"/>
    </source>
</evidence>
<dbReference type="PANTHER" id="PTHR21331">
    <property type="entry name" value="BRCA1-ASSOCIATED ATM ACTIVATOR 1"/>
    <property type="match status" value="1"/>
</dbReference>
<dbReference type="PANTHER" id="PTHR21331:SF2">
    <property type="entry name" value="BRCA1-ASSOCIATED ATM ACTIVATOR 1"/>
    <property type="match status" value="1"/>
</dbReference>
<dbReference type="Proteomes" id="UP000197619">
    <property type="component" value="Unassembled WGS sequence"/>
</dbReference>
<dbReference type="GO" id="GO:0005737">
    <property type="term" value="C:cytoplasm"/>
    <property type="evidence" value="ECO:0007669"/>
    <property type="project" value="UniProtKB-SubCell"/>
</dbReference>
<organism evidence="3 4">
    <name type="scientific">Lonchura striata</name>
    <name type="common">white-rumped munia</name>
    <dbReference type="NCBI Taxonomy" id="40157"/>
    <lineage>
        <taxon>Eukaryota</taxon>
        <taxon>Metazoa</taxon>
        <taxon>Chordata</taxon>
        <taxon>Craniata</taxon>
        <taxon>Vertebrata</taxon>
        <taxon>Euteleostomi</taxon>
        <taxon>Archelosauria</taxon>
        <taxon>Archosauria</taxon>
        <taxon>Dinosauria</taxon>
        <taxon>Saurischia</taxon>
        <taxon>Theropoda</taxon>
        <taxon>Coelurosauria</taxon>
        <taxon>Aves</taxon>
        <taxon>Neognathae</taxon>
        <taxon>Neoaves</taxon>
        <taxon>Telluraves</taxon>
        <taxon>Australaves</taxon>
        <taxon>Passeriformes</taxon>
        <taxon>Passeroidea</taxon>
        <taxon>Estrildidae</taxon>
        <taxon>Estrildinae</taxon>
        <taxon>Lonchura</taxon>
    </lineage>
</organism>
<accession>A0A218V7L2</accession>
<dbReference type="GO" id="GO:0005634">
    <property type="term" value="C:nucleus"/>
    <property type="evidence" value="ECO:0007669"/>
    <property type="project" value="TreeGrafter"/>
</dbReference>
<evidence type="ECO:0000256" key="2">
    <source>
        <dbReference type="ARBA" id="ARBA00022490"/>
    </source>
</evidence>
<dbReference type="EMBL" id="MUZQ01000034">
    <property type="protein sequence ID" value="OWK61919.1"/>
    <property type="molecule type" value="Genomic_DNA"/>
</dbReference>